<dbReference type="GO" id="GO:0004252">
    <property type="term" value="F:serine-type endopeptidase activity"/>
    <property type="evidence" value="ECO:0007669"/>
    <property type="project" value="InterPro"/>
</dbReference>
<name>A0A8T3VZ29_METOL</name>
<evidence type="ECO:0000256" key="4">
    <source>
        <dbReference type="ARBA" id="ARBA00023136"/>
    </source>
</evidence>
<comment type="subcellular location">
    <subcellularLocation>
        <location evidence="1">Membrane</location>
    </subcellularLocation>
</comment>
<keyword evidence="2 5" id="KW-0812">Transmembrane</keyword>
<evidence type="ECO:0000256" key="3">
    <source>
        <dbReference type="ARBA" id="ARBA00022989"/>
    </source>
</evidence>
<evidence type="ECO:0000313" key="8">
    <source>
        <dbReference type="Proteomes" id="UP000732619"/>
    </source>
</evidence>
<dbReference type="InterPro" id="IPR001733">
    <property type="entry name" value="Peptidase_S26B"/>
</dbReference>
<dbReference type="NCBIfam" id="TIGR02228">
    <property type="entry name" value="sigpep_I_arch"/>
    <property type="match status" value="1"/>
</dbReference>
<protein>
    <submittedName>
        <fullName evidence="7">Signal peptidase I</fullName>
        <ecNumber evidence="7">3.4.21.89</ecNumber>
    </submittedName>
</protein>
<sequence length="141" mass="15680">MNIDLKEIAVYIVLIIIVLIAAQHLNVVVSGSMEPVMYRGDIVVLEKANLLGLQEFNPAEVEVGDIVVYNAAWHEGPVIHRVIEKGQINGTTVYKIKGDNNDVADPYWVTESQITSRVLTFNGQPLIIPKIGYISIWIRGL</sequence>
<keyword evidence="3 5" id="KW-1133">Transmembrane helix</keyword>
<feature type="domain" description="Peptidase S26" evidence="6">
    <location>
        <begin position="8"/>
        <end position="83"/>
    </location>
</feature>
<dbReference type="CDD" id="cd06530">
    <property type="entry name" value="S26_SPase_I"/>
    <property type="match status" value="1"/>
</dbReference>
<reference evidence="7" key="1">
    <citation type="submission" date="2019-04" db="EMBL/GenBank/DDBJ databases">
        <title>Evolution of Biomass-Degrading Anaerobic Consortia Revealed by Metagenomics.</title>
        <authorList>
            <person name="Peng X."/>
        </authorList>
    </citation>
    <scope>NUCLEOTIDE SEQUENCE</scope>
    <source>
        <strain evidence="7">SIG14</strain>
    </source>
</reference>
<evidence type="ECO:0000256" key="5">
    <source>
        <dbReference type="SAM" id="Phobius"/>
    </source>
</evidence>
<evidence type="ECO:0000256" key="1">
    <source>
        <dbReference type="ARBA" id="ARBA00004370"/>
    </source>
</evidence>
<dbReference type="PANTHER" id="PTHR10806:SF6">
    <property type="entry name" value="SIGNAL PEPTIDASE COMPLEX CATALYTIC SUBUNIT SEC11"/>
    <property type="match status" value="1"/>
</dbReference>
<dbReference type="PRINTS" id="PR00728">
    <property type="entry name" value="SIGNALPTASE"/>
</dbReference>
<dbReference type="PANTHER" id="PTHR10806">
    <property type="entry name" value="SIGNAL PEPTIDASE COMPLEX CATALYTIC SUBUNIT SEC11"/>
    <property type="match status" value="1"/>
</dbReference>
<dbReference type="EC" id="3.4.21.89" evidence="7"/>
<dbReference type="InterPro" id="IPR019533">
    <property type="entry name" value="Peptidase_S26"/>
</dbReference>
<keyword evidence="4 5" id="KW-0472">Membrane</keyword>
<keyword evidence="7" id="KW-0378">Hydrolase</keyword>
<comment type="caution">
    <text evidence="7">The sequence shown here is derived from an EMBL/GenBank/DDBJ whole genome shotgun (WGS) entry which is preliminary data.</text>
</comment>
<gene>
    <name evidence="7" type="ORF">E7Z75_07420</name>
</gene>
<feature type="transmembrane region" description="Helical" evidence="5">
    <location>
        <begin position="12"/>
        <end position="29"/>
    </location>
</feature>
<dbReference type="InterPro" id="IPR036286">
    <property type="entry name" value="LexA/Signal_pep-like_sf"/>
</dbReference>
<dbReference type="AlphaFoldDB" id="A0A8T3VZ29"/>
<dbReference type="GO" id="GO:0006465">
    <property type="term" value="P:signal peptide processing"/>
    <property type="evidence" value="ECO:0007669"/>
    <property type="project" value="InterPro"/>
</dbReference>
<accession>A0A8T3VZ29</accession>
<dbReference type="Proteomes" id="UP000732619">
    <property type="component" value="Unassembled WGS sequence"/>
</dbReference>
<dbReference type="Gene3D" id="2.10.109.10">
    <property type="entry name" value="Umud Fragment, subunit A"/>
    <property type="match status" value="1"/>
</dbReference>
<dbReference type="Pfam" id="PF10502">
    <property type="entry name" value="Peptidase_S26"/>
    <property type="match status" value="1"/>
</dbReference>
<evidence type="ECO:0000259" key="6">
    <source>
        <dbReference type="Pfam" id="PF10502"/>
    </source>
</evidence>
<dbReference type="EMBL" id="SUTG01000038">
    <property type="protein sequence ID" value="MBE6512949.1"/>
    <property type="molecule type" value="Genomic_DNA"/>
</dbReference>
<dbReference type="SUPFAM" id="SSF51306">
    <property type="entry name" value="LexA/Signal peptidase"/>
    <property type="match status" value="1"/>
</dbReference>
<evidence type="ECO:0000256" key="2">
    <source>
        <dbReference type="ARBA" id="ARBA00022692"/>
    </source>
</evidence>
<evidence type="ECO:0000313" key="7">
    <source>
        <dbReference type="EMBL" id="MBE6512949.1"/>
    </source>
</evidence>
<dbReference type="GO" id="GO:0009003">
    <property type="term" value="F:signal peptidase activity"/>
    <property type="evidence" value="ECO:0007669"/>
    <property type="project" value="UniProtKB-EC"/>
</dbReference>
<proteinExistence type="predicted"/>
<dbReference type="GO" id="GO:0016020">
    <property type="term" value="C:membrane"/>
    <property type="evidence" value="ECO:0007669"/>
    <property type="project" value="UniProtKB-SubCell"/>
</dbReference>
<organism evidence="7 8">
    <name type="scientific">Methanobrevibacter olleyae</name>
    <dbReference type="NCBI Taxonomy" id="294671"/>
    <lineage>
        <taxon>Archaea</taxon>
        <taxon>Methanobacteriati</taxon>
        <taxon>Methanobacteriota</taxon>
        <taxon>Methanomada group</taxon>
        <taxon>Methanobacteria</taxon>
        <taxon>Methanobacteriales</taxon>
        <taxon>Methanobacteriaceae</taxon>
        <taxon>Methanobrevibacter</taxon>
    </lineage>
</organism>